<keyword evidence="6" id="KW-1003">Cell membrane</keyword>
<keyword evidence="6" id="KW-1278">Translocase</keyword>
<feature type="transmembrane region" description="Helical" evidence="6">
    <location>
        <begin position="250"/>
        <end position="271"/>
    </location>
</feature>
<comment type="function">
    <text evidence="6">NDH-1 shuttles electrons from NADH, via FMN and iron-sulfur (Fe-S) centers, to quinones in the respiratory chain. The immediate electron acceptor for the enzyme in this species is believed to be ubiquinone. Couples the redox reaction to proton translocation (for every two electrons transferred, four hydrogen ions are translocated across the cytoplasmic membrane), and thus conserves the redox energy in a proton gradient.</text>
</comment>
<dbReference type="PRINTS" id="PR01434">
    <property type="entry name" value="NADHDHGNASE5"/>
</dbReference>
<keyword evidence="2" id="KW-0997">Cell inner membrane</keyword>
<dbReference type="GO" id="GO:0012505">
    <property type="term" value="C:endomembrane system"/>
    <property type="evidence" value="ECO:0007669"/>
    <property type="project" value="UniProtKB-SubCell"/>
</dbReference>
<dbReference type="EMBL" id="CP063849">
    <property type="protein sequence ID" value="QOY85290.1"/>
    <property type="molecule type" value="Genomic_DNA"/>
</dbReference>
<dbReference type="AlphaFoldDB" id="A0A7S7NKN1"/>
<name>A0A7S7NKN1_PALFE</name>
<feature type="transmembrane region" description="Helical" evidence="6">
    <location>
        <begin position="12"/>
        <end position="35"/>
    </location>
</feature>
<evidence type="ECO:0000256" key="2">
    <source>
        <dbReference type="ARBA" id="ARBA00022519"/>
    </source>
</evidence>
<feature type="transmembrane region" description="Helical" evidence="6">
    <location>
        <begin position="455"/>
        <end position="475"/>
    </location>
</feature>
<sequence length="489" mass="53509">MSVYYTSLDHFVLLPVLLLALFGCATLLFDFWVFPEAHQRKYLLIFLGLGEAFAGWAFWRQGMALAINGGEISAFHGAVVVDHFALFFHWIFLITTLIVGLISYRYLEVRDEHHGEYYGILMLAQCGMFFLASGNELVTIFVGLETMAVSFYVLVGFLRAEQRSNEAALKYLLLGGLSSGFLAYGFSILYGIAGSTQLNDIAKAVATRSHSDTILFLAIATTTVGLLFKIGGAPFHMWVPDVYEGAPTTITAFLAVGSKAASFALLMRLFASTLGSARATWEPLLIAAAVLSMTIGNLAAITQTNTKRLLAYSSVNHAGYILLGVIAGNNTGYKGVLIYLLVYTFMNLGAFLVLTSLTRKGLAGEDINDLRGLMKKSPGHALWMLIFLLSLAGIPPTAGFFGKYFIFLSLIETGHYVLAVLGCLYAAVAIYYYMRMVKAMFIETEEEETPALSTSFGMQVALVVTGVMTLVIGVYPEPFVRLAQQSFQR</sequence>
<comment type="subunit">
    <text evidence="6">NDH-1 is composed of 14 different subunits. Subunits NuoA, H, J, K, L, M, N constitute the membrane sector of the complex.</text>
</comment>
<feature type="transmembrane region" description="Helical" evidence="6">
    <location>
        <begin position="84"/>
        <end position="104"/>
    </location>
</feature>
<keyword evidence="6" id="KW-0874">Quinone</keyword>
<dbReference type="GO" id="GO:0042773">
    <property type="term" value="P:ATP synthesis coupled electron transport"/>
    <property type="evidence" value="ECO:0007669"/>
    <property type="project" value="InterPro"/>
</dbReference>
<keyword evidence="5 6" id="KW-0472">Membrane</keyword>
<feature type="transmembrane region" description="Helical" evidence="6">
    <location>
        <begin position="336"/>
        <end position="354"/>
    </location>
</feature>
<comment type="catalytic activity">
    <reaction evidence="6">
        <text>a quinone + NADH + 5 H(+)(in) = a quinol + NAD(+) + 4 H(+)(out)</text>
        <dbReference type="Rhea" id="RHEA:57888"/>
        <dbReference type="ChEBI" id="CHEBI:15378"/>
        <dbReference type="ChEBI" id="CHEBI:24646"/>
        <dbReference type="ChEBI" id="CHEBI:57540"/>
        <dbReference type="ChEBI" id="CHEBI:57945"/>
        <dbReference type="ChEBI" id="CHEBI:132124"/>
    </reaction>
</comment>
<feature type="transmembrane region" description="Helical" evidence="6">
    <location>
        <begin position="116"/>
        <end position="132"/>
    </location>
</feature>
<dbReference type="Proteomes" id="UP000593892">
    <property type="component" value="Chromosome"/>
</dbReference>
<evidence type="ECO:0000259" key="8">
    <source>
        <dbReference type="Pfam" id="PF00361"/>
    </source>
</evidence>
<feature type="transmembrane region" description="Helical" evidence="6">
    <location>
        <begin position="381"/>
        <end position="402"/>
    </location>
</feature>
<dbReference type="InterPro" id="IPR010096">
    <property type="entry name" value="NADH-Q_OxRdtase_suN/2"/>
</dbReference>
<protein>
    <recommendedName>
        <fullName evidence="6">NADH-quinone oxidoreductase subunit N</fullName>
        <ecNumber evidence="6">7.1.1.-</ecNumber>
    </recommendedName>
    <alternativeName>
        <fullName evidence="6">NADH dehydrogenase I subunit N</fullName>
    </alternativeName>
    <alternativeName>
        <fullName evidence="6">NDH-1 subunit N</fullName>
    </alternativeName>
</protein>
<feature type="transmembrane region" description="Helical" evidence="6">
    <location>
        <begin position="42"/>
        <end position="59"/>
    </location>
</feature>
<evidence type="ECO:0000256" key="7">
    <source>
        <dbReference type="RuleBase" id="RU000320"/>
    </source>
</evidence>
<evidence type="ECO:0000256" key="6">
    <source>
        <dbReference type="HAMAP-Rule" id="MF_00445"/>
    </source>
</evidence>
<dbReference type="GO" id="GO:0050136">
    <property type="term" value="F:NADH dehydrogenase (quinone) (non-electrogenic) activity"/>
    <property type="evidence" value="ECO:0007669"/>
    <property type="project" value="UniProtKB-UniRule"/>
</dbReference>
<evidence type="ECO:0000313" key="10">
    <source>
        <dbReference type="Proteomes" id="UP000593892"/>
    </source>
</evidence>
<evidence type="ECO:0000256" key="5">
    <source>
        <dbReference type="ARBA" id="ARBA00023136"/>
    </source>
</evidence>
<dbReference type="GO" id="GO:0005886">
    <property type="term" value="C:plasma membrane"/>
    <property type="evidence" value="ECO:0007669"/>
    <property type="project" value="UniProtKB-SubCell"/>
</dbReference>
<dbReference type="NCBIfam" id="TIGR01770">
    <property type="entry name" value="NDH_I_N"/>
    <property type="match status" value="1"/>
</dbReference>
<dbReference type="HAMAP" id="MF_00445">
    <property type="entry name" value="NDH1_NuoN_1"/>
    <property type="match status" value="1"/>
</dbReference>
<evidence type="ECO:0000256" key="4">
    <source>
        <dbReference type="ARBA" id="ARBA00022989"/>
    </source>
</evidence>
<keyword evidence="4 6" id="KW-1133">Transmembrane helix</keyword>
<comment type="similarity">
    <text evidence="6">Belongs to the complex I subunit 2 family.</text>
</comment>
<dbReference type="RefSeq" id="WP_194446960.1">
    <property type="nucleotide sequence ID" value="NZ_CP063849.1"/>
</dbReference>
<keyword evidence="6" id="KW-0830">Ubiquinone</keyword>
<proteinExistence type="inferred from homology"/>
<feature type="transmembrane region" description="Helical" evidence="6">
    <location>
        <begin position="309"/>
        <end position="330"/>
    </location>
</feature>
<organism evidence="9 10">
    <name type="scientific">Paludibaculum fermentans</name>
    <dbReference type="NCBI Taxonomy" id="1473598"/>
    <lineage>
        <taxon>Bacteria</taxon>
        <taxon>Pseudomonadati</taxon>
        <taxon>Acidobacteriota</taxon>
        <taxon>Terriglobia</taxon>
        <taxon>Bryobacterales</taxon>
        <taxon>Bryobacteraceae</taxon>
        <taxon>Paludibaculum</taxon>
    </lineage>
</organism>
<keyword evidence="6" id="KW-0813">Transport</keyword>
<evidence type="ECO:0000313" key="9">
    <source>
        <dbReference type="EMBL" id="QOY85290.1"/>
    </source>
</evidence>
<feature type="domain" description="NADH:quinone oxidoreductase/Mrp antiporter transmembrane" evidence="8">
    <location>
        <begin position="135"/>
        <end position="424"/>
    </location>
</feature>
<comment type="subcellular location">
    <subcellularLocation>
        <location evidence="6">Cell membrane</location>
        <topology evidence="6">Multi-pass membrane protein</topology>
    </subcellularLocation>
    <subcellularLocation>
        <location evidence="1">Endomembrane system</location>
        <topology evidence="1">Multi-pass membrane protein</topology>
    </subcellularLocation>
    <subcellularLocation>
        <location evidence="7">Membrane</location>
        <topology evidence="7">Multi-pass membrane protein</topology>
    </subcellularLocation>
</comment>
<accession>A0A7S7NKN1</accession>
<feature type="transmembrane region" description="Helical" evidence="6">
    <location>
        <begin position="138"/>
        <end position="159"/>
    </location>
</feature>
<evidence type="ECO:0000256" key="1">
    <source>
        <dbReference type="ARBA" id="ARBA00004127"/>
    </source>
</evidence>
<feature type="transmembrane region" description="Helical" evidence="6">
    <location>
        <begin position="283"/>
        <end position="302"/>
    </location>
</feature>
<dbReference type="GO" id="GO:0048038">
    <property type="term" value="F:quinone binding"/>
    <property type="evidence" value="ECO:0007669"/>
    <property type="project" value="UniProtKB-KW"/>
</dbReference>
<dbReference type="EC" id="7.1.1.-" evidence="6"/>
<keyword evidence="3 6" id="KW-0812">Transmembrane</keyword>
<dbReference type="InterPro" id="IPR001750">
    <property type="entry name" value="ND/Mrp_TM"/>
</dbReference>
<dbReference type="KEGG" id="pfer:IRI77_20880"/>
<evidence type="ECO:0000256" key="3">
    <source>
        <dbReference type="ARBA" id="ARBA00022692"/>
    </source>
</evidence>
<keyword evidence="10" id="KW-1185">Reference proteome</keyword>
<dbReference type="GO" id="GO:0008137">
    <property type="term" value="F:NADH dehydrogenase (ubiquinone) activity"/>
    <property type="evidence" value="ECO:0007669"/>
    <property type="project" value="InterPro"/>
</dbReference>
<dbReference type="Pfam" id="PF00361">
    <property type="entry name" value="Proton_antipo_M"/>
    <property type="match status" value="1"/>
</dbReference>
<dbReference type="PANTHER" id="PTHR22773">
    <property type="entry name" value="NADH DEHYDROGENASE"/>
    <property type="match status" value="1"/>
</dbReference>
<feature type="transmembrane region" description="Helical" evidence="6">
    <location>
        <begin position="213"/>
        <end position="238"/>
    </location>
</feature>
<feature type="transmembrane region" description="Helical" evidence="6">
    <location>
        <begin position="171"/>
        <end position="193"/>
    </location>
</feature>
<reference evidence="9 10" key="1">
    <citation type="submission" date="2020-10" db="EMBL/GenBank/DDBJ databases">
        <title>Complete genome sequence of Paludibaculum fermentans P105T, a facultatively anaerobic acidobacterium capable of dissimilatory Fe(III) reduction.</title>
        <authorList>
            <person name="Dedysh S.N."/>
            <person name="Beletsky A.V."/>
            <person name="Kulichevskaya I.S."/>
            <person name="Mardanov A.V."/>
            <person name="Ravin N.V."/>
        </authorList>
    </citation>
    <scope>NUCLEOTIDE SEQUENCE [LARGE SCALE GENOMIC DNA]</scope>
    <source>
        <strain evidence="9 10">P105</strain>
    </source>
</reference>
<feature type="transmembrane region" description="Helical" evidence="6">
    <location>
        <begin position="414"/>
        <end position="434"/>
    </location>
</feature>
<keyword evidence="6" id="KW-0520">NAD</keyword>
<gene>
    <name evidence="6" type="primary">nuoN</name>
    <name evidence="9" type="ORF">IRI77_20880</name>
</gene>